<dbReference type="Proteomes" id="UP001234989">
    <property type="component" value="Chromosome 7"/>
</dbReference>
<dbReference type="PANTHER" id="PTHR31639">
    <property type="entry name" value="F-BOX PROTEIN-LIKE"/>
    <property type="match status" value="1"/>
</dbReference>
<evidence type="ECO:0000313" key="2">
    <source>
        <dbReference type="EMBL" id="WMV39176.1"/>
    </source>
</evidence>
<dbReference type="Gene3D" id="3.80.10.10">
    <property type="entry name" value="Ribonuclease Inhibitor"/>
    <property type="match status" value="1"/>
</dbReference>
<reference evidence="2" key="1">
    <citation type="submission" date="2023-08" db="EMBL/GenBank/DDBJ databases">
        <title>A de novo genome assembly of Solanum verrucosum Schlechtendal, a Mexican diploid species geographically isolated from the other diploid A-genome species in potato relatives.</title>
        <authorList>
            <person name="Hosaka K."/>
        </authorList>
    </citation>
    <scope>NUCLEOTIDE SEQUENCE</scope>
    <source>
        <tissue evidence="2">Young leaves</tissue>
    </source>
</reference>
<dbReference type="SUPFAM" id="SSF52058">
    <property type="entry name" value="L domain-like"/>
    <property type="match status" value="1"/>
</dbReference>
<dbReference type="EMBL" id="CP133618">
    <property type="protein sequence ID" value="WMV39176.1"/>
    <property type="molecule type" value="Genomic_DNA"/>
</dbReference>
<sequence>MGFFCLGLKTIYHNHYYLHGIAFCATTLVYLTISDCEITNCSFELPALKFLFLFVVHIEDDDFKDLIAGCPQIQKLHNIVVSNHELNFFGVNLDCFDGKIRIESANLESLEFISFNMDFCEVETTSTTTVRELTLRKTYGQETLMNFIDKFPLLEKLIIDDCESHERPSEYDCDVDELFLRMTLEDSPTKKLLPLLKFLSLFNICIEDVDFKDLVVGCPRIEKLRILDTQNLHTIVVSNPRLKFFAMHLPYSDAKMRIESANLDSIELISFIEDLCEVEITSTTTVKELTLRRAYDRKILIHFTNKFPLLEKLKIDDCNILSEAEINTKPTIRNLISCNIYEEDTTWMNFIDKLPLLEKLNRNWLA</sequence>
<gene>
    <name evidence="2" type="ORF">MTR67_032561</name>
</gene>
<dbReference type="AlphaFoldDB" id="A0AAF0U4R2"/>
<feature type="domain" description="F-box/LRR-repeat protein 15/At3g58940/PEG3-like LRR" evidence="1">
    <location>
        <begin position="181"/>
        <end position="249"/>
    </location>
</feature>
<dbReference type="InterPro" id="IPR055411">
    <property type="entry name" value="LRR_FXL15/At3g58940/PEG3-like"/>
</dbReference>
<protein>
    <recommendedName>
        <fullName evidence="1">F-box/LRR-repeat protein 15/At3g58940/PEG3-like LRR domain-containing protein</fullName>
    </recommendedName>
</protein>
<evidence type="ECO:0000259" key="1">
    <source>
        <dbReference type="Pfam" id="PF24758"/>
    </source>
</evidence>
<dbReference type="InterPro" id="IPR032675">
    <property type="entry name" value="LRR_dom_sf"/>
</dbReference>
<evidence type="ECO:0000313" key="3">
    <source>
        <dbReference type="Proteomes" id="UP001234989"/>
    </source>
</evidence>
<name>A0AAF0U4R2_SOLVR</name>
<dbReference type="PANTHER" id="PTHR31639:SF214">
    <property type="entry name" value="F-BOX DOMAIN-CONTAINING PROTEIN"/>
    <property type="match status" value="1"/>
</dbReference>
<organism evidence="2 3">
    <name type="scientific">Solanum verrucosum</name>
    <dbReference type="NCBI Taxonomy" id="315347"/>
    <lineage>
        <taxon>Eukaryota</taxon>
        <taxon>Viridiplantae</taxon>
        <taxon>Streptophyta</taxon>
        <taxon>Embryophyta</taxon>
        <taxon>Tracheophyta</taxon>
        <taxon>Spermatophyta</taxon>
        <taxon>Magnoliopsida</taxon>
        <taxon>eudicotyledons</taxon>
        <taxon>Gunneridae</taxon>
        <taxon>Pentapetalae</taxon>
        <taxon>asterids</taxon>
        <taxon>lamiids</taxon>
        <taxon>Solanales</taxon>
        <taxon>Solanaceae</taxon>
        <taxon>Solanoideae</taxon>
        <taxon>Solaneae</taxon>
        <taxon>Solanum</taxon>
    </lineage>
</organism>
<dbReference type="Pfam" id="PF24758">
    <property type="entry name" value="LRR_At5g56370"/>
    <property type="match status" value="2"/>
</dbReference>
<accession>A0AAF0U4R2</accession>
<proteinExistence type="predicted"/>
<feature type="domain" description="F-box/LRR-repeat protein 15/At3g58940/PEG3-like LRR" evidence="1">
    <location>
        <begin position="23"/>
        <end position="79"/>
    </location>
</feature>
<keyword evidence="3" id="KW-1185">Reference proteome</keyword>